<accession>A0A7J0BUL9</accession>
<reference evidence="1 2" key="1">
    <citation type="submission" date="2020-05" db="EMBL/GenBank/DDBJ databases">
        <title>Draft genome sequence of Desulfovibrio psychrotolerans JS1T.</title>
        <authorList>
            <person name="Ueno A."/>
            <person name="Tamazawa S."/>
            <person name="Tamamura S."/>
            <person name="Murakami T."/>
            <person name="Kiyama T."/>
            <person name="Inomata H."/>
            <person name="Amano Y."/>
            <person name="Miyakawa K."/>
            <person name="Tamaki H."/>
            <person name="Naganuma T."/>
            <person name="Kaneko K."/>
        </authorList>
    </citation>
    <scope>NUCLEOTIDE SEQUENCE [LARGE SCALE GENOMIC DNA]</scope>
    <source>
        <strain evidence="1 2">JS1</strain>
    </source>
</reference>
<comment type="caution">
    <text evidence="1">The sequence shown here is derived from an EMBL/GenBank/DDBJ whole genome shotgun (WGS) entry which is preliminary data.</text>
</comment>
<evidence type="ECO:0000313" key="2">
    <source>
        <dbReference type="Proteomes" id="UP000503820"/>
    </source>
</evidence>
<name>A0A7J0BUL9_9BACT</name>
<dbReference type="AlphaFoldDB" id="A0A7J0BUL9"/>
<gene>
    <name evidence="1" type="ORF">DSM19430T_15490</name>
</gene>
<proteinExistence type="predicted"/>
<keyword evidence="2" id="KW-1185">Reference proteome</keyword>
<organism evidence="1 2">
    <name type="scientific">Desulfovibrio psychrotolerans</name>
    <dbReference type="NCBI Taxonomy" id="415242"/>
    <lineage>
        <taxon>Bacteria</taxon>
        <taxon>Pseudomonadati</taxon>
        <taxon>Thermodesulfobacteriota</taxon>
        <taxon>Desulfovibrionia</taxon>
        <taxon>Desulfovibrionales</taxon>
        <taxon>Desulfovibrionaceae</taxon>
        <taxon>Desulfovibrio</taxon>
    </lineage>
</organism>
<sequence length="48" mass="5378">MPIANSPEKQGGGCNLNEIKRAERANLRWHMTTVVGVCTRLIAERTVR</sequence>
<dbReference type="Proteomes" id="UP000503820">
    <property type="component" value="Unassembled WGS sequence"/>
</dbReference>
<dbReference type="EMBL" id="BLVP01000007">
    <property type="protein sequence ID" value="GFM36865.1"/>
    <property type="molecule type" value="Genomic_DNA"/>
</dbReference>
<protein>
    <submittedName>
        <fullName evidence="1">Uncharacterized protein</fullName>
    </submittedName>
</protein>
<evidence type="ECO:0000313" key="1">
    <source>
        <dbReference type="EMBL" id="GFM36865.1"/>
    </source>
</evidence>